<accession>A0A6H1ZWK7</accession>
<reference evidence="1" key="1">
    <citation type="submission" date="2020-03" db="EMBL/GenBank/DDBJ databases">
        <title>The deep terrestrial virosphere.</title>
        <authorList>
            <person name="Holmfeldt K."/>
            <person name="Nilsson E."/>
            <person name="Simone D."/>
            <person name="Lopez-Fernandez M."/>
            <person name="Wu X."/>
            <person name="de Brujin I."/>
            <person name="Lundin D."/>
            <person name="Andersson A."/>
            <person name="Bertilsson S."/>
            <person name="Dopson M."/>
        </authorList>
    </citation>
    <scope>NUCLEOTIDE SEQUENCE</scope>
    <source>
        <strain evidence="1">TM448A02610</strain>
    </source>
</reference>
<evidence type="ECO:0000313" key="1">
    <source>
        <dbReference type="EMBL" id="QJA52316.1"/>
    </source>
</evidence>
<dbReference type="AlphaFoldDB" id="A0A6H1ZWK7"/>
<sequence>MTYNQLILATELLKAVRDGDGEGFTIEDDEKIDIVDVINYFINIKLDIDKQKAKSKEPIIYYQLAIEVNK</sequence>
<protein>
    <submittedName>
        <fullName evidence="1">Uncharacterized protein</fullName>
    </submittedName>
</protein>
<gene>
    <name evidence="1" type="ORF">TM448A02610_0007</name>
</gene>
<proteinExistence type="predicted"/>
<name>A0A6H1ZWK7_9ZZZZ</name>
<organism evidence="1">
    <name type="scientific">viral metagenome</name>
    <dbReference type="NCBI Taxonomy" id="1070528"/>
    <lineage>
        <taxon>unclassified sequences</taxon>
        <taxon>metagenomes</taxon>
        <taxon>organismal metagenomes</taxon>
    </lineage>
</organism>
<dbReference type="EMBL" id="MT144330">
    <property type="protein sequence ID" value="QJA52316.1"/>
    <property type="molecule type" value="Genomic_DNA"/>
</dbReference>